<keyword evidence="2" id="KW-1185">Reference proteome</keyword>
<gene>
    <name evidence="1" type="primary">fnr</name>
    <name evidence="1" type="ORF">MW7_012495</name>
</gene>
<organism evidence="1 2">
    <name type="scientific">Imbroritus primus</name>
    <dbReference type="NCBI Taxonomy" id="3058603"/>
    <lineage>
        <taxon>Bacteria</taxon>
        <taxon>Pseudomonadati</taxon>
        <taxon>Pseudomonadota</taxon>
        <taxon>Betaproteobacteria</taxon>
        <taxon>Burkholderiales</taxon>
        <taxon>Burkholderiaceae</taxon>
        <taxon>Imbroritus</taxon>
    </lineage>
</organism>
<evidence type="ECO:0000313" key="1">
    <source>
        <dbReference type="EMBL" id="TMS57417.1"/>
    </source>
</evidence>
<name>A0ACD3SMH2_9BURK</name>
<sequence>MLIRTPVAENGTRCSTCALGQICLPVGIAAEDATRMDALVSERVRIPRGKLLYRQGDPLTTVYGVRFGTLKTVLTLQDGRSQITGFHLPGEIVGLDGLGKMAHVSDAIALEDSEACVLRFDELQELARELPSLQIQIMRLMSNEISRDHDMLVMLGAMRAEERLAAFLLNLSQRMSTRGYSATEFLLRMSREEIGSYLGLKLETVSRLFSRFAESGFIQVKQRQVKLVDMDALRQLVGSRC</sequence>
<protein>
    <submittedName>
        <fullName evidence="1">Fumarate/nitrate reduction transcriptional regulator Fnr</fullName>
    </submittedName>
</protein>
<accession>A0ACD3SMH2</accession>
<comment type="caution">
    <text evidence="1">The sequence shown here is derived from an EMBL/GenBank/DDBJ whole genome shotgun (WGS) entry which is preliminary data.</text>
</comment>
<dbReference type="EMBL" id="AKCV02000023">
    <property type="protein sequence ID" value="TMS57417.1"/>
    <property type="molecule type" value="Genomic_DNA"/>
</dbReference>
<proteinExistence type="predicted"/>
<dbReference type="Proteomes" id="UP000004277">
    <property type="component" value="Unassembled WGS sequence"/>
</dbReference>
<reference evidence="1" key="1">
    <citation type="submission" date="2019-05" db="EMBL/GenBank/DDBJ databases">
        <title>Revised genome assembly of Burkholderiaceae (previously Ralstonia) sp. PBA.</title>
        <authorList>
            <person name="Gan H.M."/>
        </authorList>
    </citation>
    <scope>NUCLEOTIDE SEQUENCE</scope>
    <source>
        <strain evidence="1">PBA</strain>
    </source>
</reference>
<evidence type="ECO:0000313" key="2">
    <source>
        <dbReference type="Proteomes" id="UP000004277"/>
    </source>
</evidence>